<evidence type="ECO:0000313" key="2">
    <source>
        <dbReference type="EMBL" id="TWG79221.1"/>
    </source>
</evidence>
<keyword evidence="3" id="KW-1185">Reference proteome</keyword>
<sequence>MSKACLDAAVMTASEAAALIRSGRLRAEDLVRACLDRIEAREPVVGAWTWLDPDAALAAAREADRSAPRGALHGVPIGVKDIIDTCDMPTGLGFSPYADRRPSWDAACVAACRRAGAIVLGKTVTTEFAYFAAGKTRHPRNRLVTPGGSSSGSAAAVADGMVPLALGSQTAGSLIRPAAYCGVVGYKASHGEFSLAGIRPFAESLDSLGILARSLEDVTLMRQVLLGRCQPAVAPVDGTAPPRLALCRTPHWGNMEAAAREAVHDAVARLRAAGASIDTVELPAALAGAEDAQYAVMAHEAWRNYPFEYERYPVQTSAAFRALCEAGESVSPAAYRAALARIGEARAAFARQFAGYQAWLVPSALGEAPLAEDGTGDPIMSRLWTALHAPCVALPHGSGPRGLPLGIQLVAPKGGDAPLLDVSAWAARYLVPG</sequence>
<organism evidence="2 3">
    <name type="scientific">Cupriavidus gilardii J11</name>
    <dbReference type="NCBI Taxonomy" id="936133"/>
    <lineage>
        <taxon>Bacteria</taxon>
        <taxon>Pseudomonadati</taxon>
        <taxon>Pseudomonadota</taxon>
        <taxon>Betaproteobacteria</taxon>
        <taxon>Burkholderiales</taxon>
        <taxon>Burkholderiaceae</taxon>
        <taxon>Cupriavidus</taxon>
    </lineage>
</organism>
<protein>
    <submittedName>
        <fullName evidence="2">Asp-tRNA(Asn)/Glu-tRNA(Gln) amidotransferase A subunit family amidase</fullName>
    </submittedName>
</protein>
<dbReference type="EMBL" id="VLJN01000065">
    <property type="protein sequence ID" value="TWG79221.1"/>
    <property type="molecule type" value="Genomic_DNA"/>
</dbReference>
<dbReference type="AlphaFoldDB" id="A0A562B213"/>
<feature type="domain" description="Amidase" evidence="1">
    <location>
        <begin position="29"/>
        <end position="420"/>
    </location>
</feature>
<dbReference type="GO" id="GO:0016740">
    <property type="term" value="F:transferase activity"/>
    <property type="evidence" value="ECO:0007669"/>
    <property type="project" value="UniProtKB-KW"/>
</dbReference>
<evidence type="ECO:0000313" key="3">
    <source>
        <dbReference type="Proteomes" id="UP000318141"/>
    </source>
</evidence>
<reference evidence="2 3" key="1">
    <citation type="submission" date="2019-07" db="EMBL/GenBank/DDBJ databases">
        <title>Genome sequencing of lignin-degrading bacterial isolates.</title>
        <authorList>
            <person name="Gladden J."/>
        </authorList>
    </citation>
    <scope>NUCLEOTIDE SEQUENCE [LARGE SCALE GENOMIC DNA]</scope>
    <source>
        <strain evidence="2 3">J11</strain>
    </source>
</reference>
<proteinExistence type="predicted"/>
<gene>
    <name evidence="2" type="ORF">L602_000700000370</name>
</gene>
<dbReference type="InterPro" id="IPR000120">
    <property type="entry name" value="Amidase"/>
</dbReference>
<keyword evidence="2" id="KW-0808">Transferase</keyword>
<dbReference type="Proteomes" id="UP000318141">
    <property type="component" value="Unassembled WGS sequence"/>
</dbReference>
<dbReference type="Gene3D" id="3.90.1300.10">
    <property type="entry name" value="Amidase signature (AS) domain"/>
    <property type="match status" value="1"/>
</dbReference>
<name>A0A562B213_9BURK</name>
<dbReference type="InterPro" id="IPR036928">
    <property type="entry name" value="AS_sf"/>
</dbReference>
<accession>A0A562B213</accession>
<dbReference type="SUPFAM" id="SSF75304">
    <property type="entry name" value="Amidase signature (AS) enzymes"/>
    <property type="match status" value="1"/>
</dbReference>
<evidence type="ECO:0000259" key="1">
    <source>
        <dbReference type="Pfam" id="PF01425"/>
    </source>
</evidence>
<dbReference type="InterPro" id="IPR023631">
    <property type="entry name" value="Amidase_dom"/>
</dbReference>
<dbReference type="PANTHER" id="PTHR11895">
    <property type="entry name" value="TRANSAMIDASE"/>
    <property type="match status" value="1"/>
</dbReference>
<dbReference type="Pfam" id="PF01425">
    <property type="entry name" value="Amidase"/>
    <property type="match status" value="1"/>
</dbReference>
<comment type="caution">
    <text evidence="2">The sequence shown here is derived from an EMBL/GenBank/DDBJ whole genome shotgun (WGS) entry which is preliminary data.</text>
</comment>
<dbReference type="PANTHER" id="PTHR11895:SF151">
    <property type="entry name" value="GLUTAMYL-TRNA(GLN) AMIDOTRANSFERASE SUBUNIT A"/>
    <property type="match status" value="1"/>
</dbReference>